<feature type="transmembrane region" description="Helical" evidence="1">
    <location>
        <begin position="774"/>
        <end position="791"/>
    </location>
</feature>
<dbReference type="GO" id="GO:0010411">
    <property type="term" value="P:xyloglucan metabolic process"/>
    <property type="evidence" value="ECO:0007669"/>
    <property type="project" value="TreeGrafter"/>
</dbReference>
<evidence type="ECO:0000313" key="3">
    <source>
        <dbReference type="EMBL" id="EDX74816.1"/>
    </source>
</evidence>
<name>B4VT44_9CYAN</name>
<dbReference type="Gene3D" id="2.130.10.10">
    <property type="entry name" value="YVTN repeat-like/Quinoprotein amine dehydrogenase"/>
    <property type="match status" value="5"/>
</dbReference>
<protein>
    <submittedName>
        <fullName evidence="3">BNR/Asp-box repeat domain protein</fullName>
    </submittedName>
</protein>
<dbReference type="CDD" id="cd15482">
    <property type="entry name" value="Sialidase_non-viral"/>
    <property type="match status" value="3"/>
</dbReference>
<dbReference type="AlphaFoldDB" id="B4VT44"/>
<evidence type="ECO:0000259" key="2">
    <source>
        <dbReference type="SMART" id="SM00602"/>
    </source>
</evidence>
<dbReference type="STRING" id="118168.MC7420_690"/>
<dbReference type="GO" id="GO:0016020">
    <property type="term" value="C:membrane"/>
    <property type="evidence" value="ECO:0007669"/>
    <property type="project" value="InterPro"/>
</dbReference>
<feature type="transmembrane region" description="Helical" evidence="1">
    <location>
        <begin position="744"/>
        <end position="762"/>
    </location>
</feature>
<dbReference type="Proteomes" id="UP000003835">
    <property type="component" value="Unassembled WGS sequence"/>
</dbReference>
<reference evidence="3 4" key="1">
    <citation type="submission" date="2008-07" db="EMBL/GenBank/DDBJ databases">
        <authorList>
            <person name="Tandeau de Marsac N."/>
            <person name="Ferriera S."/>
            <person name="Johnson J."/>
            <person name="Kravitz S."/>
            <person name="Beeson K."/>
            <person name="Sutton G."/>
            <person name="Rogers Y.-H."/>
            <person name="Friedman R."/>
            <person name="Frazier M."/>
            <person name="Venter J.C."/>
        </authorList>
    </citation>
    <scope>NUCLEOTIDE SEQUENCE [LARGE SCALE GENOMIC DNA]</scope>
    <source>
        <strain evidence="3 4">PCC 7420</strain>
    </source>
</reference>
<keyword evidence="1" id="KW-1133">Transmembrane helix</keyword>
<sequence>MFINKWLKSTHSTQQKVGLLHKKVFINFFLVLALFCLTAQPALAHRPHDVVTQVDLSPGYEQNQVLFIIVRGNLFKSTDGGSSWQRIVNGLDNRSSLAALSISPTNSVLFVSSFGDGIYKSSDGGNSWQNVSNGLENLNIEVLEIAPNAPDFVLAAGSEGGLYKTDDGGVTWNQVLDNPSKIKTISFIPDNPSSIVIGDEEGTIYVSRDRGETWQAASPIETPIENSGAITTLVVSPNFSSDQTIFVGTDKGGVLQTTDFGGSFTPLNQGLSDPSIQDIVISPSYVNDNTLFASTWNDGFFYSQDGGKTWKKSSQGLVKESQADQMKSPHFTDLSISENTLFLGGFDGLFKSTDNGQSWQLLETLLPETIVALAVSPDYENDSTVAIAPYVGDPYISNDAGINWTQRYQGLESPYLTRSFDEQDQDPRRFFDIAFSPNYGSDQTVFATLLWENFLRSTNGGKSWQRTQLPKVPKYSTRGMTIATSPAFDSDQTIYLLTQQGVIYKSTNAGKSFSVLSKIGKDFSNETASIVISPDFPSDPILYASSSDPGVFQSSDAGKTWQSVSEDSSLGETSSIRFAISPNYKADKTVFAGTDRGLFVTTEAGKTWDKLSSSANIENGYIEGVAISPNYQSDQTFIVSVRGEGLFKTVNRGQAFTPIGNNDLAFARINNVPCAGKPIQFSPAYATDNTLYGFGSAKSEIFKSTDGGNTWEIMELPEHEDQEPGLLRSINLVLYVYRGQTLRLLLSLIAALLAYFVLGYLGLEKRLPLNKIQIQALGSFIVFLGAVIVFFA</sequence>
<dbReference type="HOGENOM" id="CLU_387731_0_0_3"/>
<dbReference type="Pfam" id="PF14870">
    <property type="entry name" value="PSII_BNR"/>
    <property type="match status" value="1"/>
</dbReference>
<keyword evidence="1" id="KW-0472">Membrane</keyword>
<dbReference type="SUPFAM" id="SSF110296">
    <property type="entry name" value="Oligoxyloglucan reducing end-specific cellobiohydrolase"/>
    <property type="match status" value="2"/>
</dbReference>
<dbReference type="InterPro" id="IPR006581">
    <property type="entry name" value="VPS10"/>
</dbReference>
<dbReference type="PANTHER" id="PTHR43739:SF5">
    <property type="entry name" value="EXO-ALPHA-SIALIDASE"/>
    <property type="match status" value="1"/>
</dbReference>
<keyword evidence="4" id="KW-1185">Reference proteome</keyword>
<dbReference type="SMART" id="SM00602">
    <property type="entry name" value="VPS10"/>
    <property type="match status" value="1"/>
</dbReference>
<dbReference type="InterPro" id="IPR028203">
    <property type="entry name" value="PSII_CF48-like_dom"/>
</dbReference>
<evidence type="ECO:0000313" key="4">
    <source>
        <dbReference type="Proteomes" id="UP000003835"/>
    </source>
</evidence>
<proteinExistence type="predicted"/>
<dbReference type="InterPro" id="IPR015943">
    <property type="entry name" value="WD40/YVTN_repeat-like_dom_sf"/>
</dbReference>
<accession>B4VT44</accession>
<dbReference type="RefSeq" id="WP_006101636.1">
    <property type="nucleotide sequence ID" value="NZ_DS989851.1"/>
</dbReference>
<feature type="domain" description="VPS10" evidence="2">
    <location>
        <begin position="63"/>
        <end position="586"/>
    </location>
</feature>
<dbReference type="eggNOG" id="COG4447">
    <property type="taxonomic scope" value="Bacteria"/>
</dbReference>
<dbReference type="EMBL" id="DS989851">
    <property type="protein sequence ID" value="EDX74816.1"/>
    <property type="molecule type" value="Genomic_DNA"/>
</dbReference>
<keyword evidence="1" id="KW-0812">Transmembrane</keyword>
<dbReference type="PANTHER" id="PTHR43739">
    <property type="entry name" value="XYLOGLUCANASE (EUROFUNG)"/>
    <property type="match status" value="1"/>
</dbReference>
<dbReference type="OrthoDB" id="9757947at2"/>
<dbReference type="InterPro" id="IPR052025">
    <property type="entry name" value="Xyloglucanase_GH74"/>
</dbReference>
<organism evidence="3 4">
    <name type="scientific">Coleofasciculus chthonoplastes PCC 7420</name>
    <dbReference type="NCBI Taxonomy" id="118168"/>
    <lineage>
        <taxon>Bacteria</taxon>
        <taxon>Bacillati</taxon>
        <taxon>Cyanobacteriota</taxon>
        <taxon>Cyanophyceae</taxon>
        <taxon>Coleofasciculales</taxon>
        <taxon>Coleofasciculaceae</taxon>
        <taxon>Coleofasciculus</taxon>
    </lineage>
</organism>
<gene>
    <name evidence="3" type="ORF">MC7420_690</name>
</gene>
<evidence type="ECO:0000256" key="1">
    <source>
        <dbReference type="SAM" id="Phobius"/>
    </source>
</evidence>